<keyword evidence="1" id="KW-0963">Cytoplasm</keyword>
<dbReference type="Pfam" id="PF14500">
    <property type="entry name" value="MMS19_N"/>
    <property type="match status" value="1"/>
</dbReference>
<comment type="subunit">
    <text evidence="1">Component of the CIA complex.</text>
</comment>
<reference evidence="3" key="1">
    <citation type="submission" date="2025-08" db="UniProtKB">
        <authorList>
            <consortium name="Ensembl"/>
        </authorList>
    </citation>
    <scope>IDENTIFICATION</scope>
</reference>
<proteinExistence type="inferred from homology"/>
<evidence type="ECO:0000313" key="3">
    <source>
        <dbReference type="Ensembl" id="ENSBJAP00000022932.1"/>
    </source>
</evidence>
<organism evidence="3 4">
    <name type="scientific">Buteo japonicus</name>
    <dbReference type="NCBI Taxonomy" id="224669"/>
    <lineage>
        <taxon>Eukaryota</taxon>
        <taxon>Metazoa</taxon>
        <taxon>Chordata</taxon>
        <taxon>Craniata</taxon>
        <taxon>Vertebrata</taxon>
        <taxon>Euteleostomi</taxon>
        <taxon>Archelosauria</taxon>
        <taxon>Archosauria</taxon>
        <taxon>Dinosauria</taxon>
        <taxon>Saurischia</taxon>
        <taxon>Theropoda</taxon>
        <taxon>Coelurosauria</taxon>
        <taxon>Aves</taxon>
        <taxon>Neognathae</taxon>
        <taxon>Neoaves</taxon>
        <taxon>Telluraves</taxon>
        <taxon>Accipitrimorphae</taxon>
        <taxon>Accipitriformes</taxon>
        <taxon>Accipitridae</taxon>
        <taxon>Accipitrinae</taxon>
        <taxon>Buteo</taxon>
    </lineage>
</organism>
<dbReference type="Ensembl" id="ENSBJAT00000023571.1">
    <property type="protein sequence ID" value="ENSBJAP00000022932.1"/>
    <property type="gene ID" value="ENSBJAG00000014845.1"/>
</dbReference>
<dbReference type="GO" id="GO:0016226">
    <property type="term" value="P:iron-sulfur cluster assembly"/>
    <property type="evidence" value="ECO:0007669"/>
    <property type="project" value="UniProtKB-UniRule"/>
</dbReference>
<evidence type="ECO:0000256" key="1">
    <source>
        <dbReference type="RuleBase" id="RU367072"/>
    </source>
</evidence>
<dbReference type="InterPro" id="IPR039920">
    <property type="entry name" value="MMS19"/>
</dbReference>
<reference evidence="3" key="2">
    <citation type="submission" date="2025-09" db="UniProtKB">
        <authorList>
            <consortium name="Ensembl"/>
        </authorList>
    </citation>
    <scope>IDENTIFICATION</scope>
</reference>
<sequence length="196" mass="21544">MAPSVLSEVPTPSQPFLLWCWGRSWHLSPVPCVTDGLGVFLLHSLYLLSAGVKDGSWTVLQLVEALGSCLENTDPRMRGRGIQLLSQVLLQCYSLLQEKEVLHLVLFYENRLQDHHLVIPSVLQGLRALSMCEVLSPGLAVSVLKAIFQEVHVQSLLQLDRHTVYSIITNFMGTREEGDGWGEGSAQPAGGLPDCA</sequence>
<dbReference type="PANTHER" id="PTHR12891">
    <property type="entry name" value="DNA REPAIR/TRANSCRIPTION PROTEIN MET18/MMS19"/>
    <property type="match status" value="1"/>
</dbReference>
<comment type="function">
    <text evidence="1">Key component of the cytosolic iron-sulfur protein assembly (CIA) complex, a multiprotein complex that mediates the incorporation of iron-sulfur cluster into apoproteins specifically involved in DNA metabolism and genomic integrity. In the CIA complex, MMS19 acts as an adapter between early-acting CIA components and a subset of cellular target iron-sulfur proteins.</text>
</comment>
<accession>A0A8C0BYI2</accession>
<dbReference type="InterPro" id="IPR029240">
    <property type="entry name" value="MMS19_N"/>
</dbReference>
<dbReference type="AlphaFoldDB" id="A0A8C0BYI2"/>
<dbReference type="PANTHER" id="PTHR12891:SF0">
    <property type="entry name" value="MMS19 NUCLEOTIDE EXCISION REPAIR PROTEIN HOMOLOG"/>
    <property type="match status" value="1"/>
</dbReference>
<dbReference type="Proteomes" id="UP000694555">
    <property type="component" value="Unplaced"/>
</dbReference>
<evidence type="ECO:0000259" key="2">
    <source>
        <dbReference type="Pfam" id="PF14500"/>
    </source>
</evidence>
<feature type="domain" description="MMS19 N-terminal" evidence="2">
    <location>
        <begin position="63"/>
        <end position="175"/>
    </location>
</feature>
<dbReference type="GO" id="GO:0051604">
    <property type="term" value="P:protein maturation"/>
    <property type="evidence" value="ECO:0007669"/>
    <property type="project" value="UniProtKB-UniRule"/>
</dbReference>
<keyword evidence="4" id="KW-1185">Reference proteome</keyword>
<evidence type="ECO:0000313" key="4">
    <source>
        <dbReference type="Proteomes" id="UP000694555"/>
    </source>
</evidence>
<dbReference type="GO" id="GO:0071817">
    <property type="term" value="C:MMXD complex"/>
    <property type="evidence" value="ECO:0007669"/>
    <property type="project" value="TreeGrafter"/>
</dbReference>
<keyword evidence="1" id="KW-0234">DNA repair</keyword>
<keyword evidence="1" id="KW-0206">Cytoskeleton</keyword>
<protein>
    <recommendedName>
        <fullName evidence="1">MMS19 nucleotide excision repair protein</fullName>
    </recommendedName>
</protein>
<dbReference type="GO" id="GO:0097361">
    <property type="term" value="C:cytosolic [4Fe-4S] assembly targeting complex"/>
    <property type="evidence" value="ECO:0007669"/>
    <property type="project" value="UniProtKB-UniRule"/>
</dbReference>
<keyword evidence="1" id="KW-0227">DNA damage</keyword>
<comment type="subcellular location">
    <subcellularLocation>
        <location evidence="1">Cytoplasm</location>
        <location evidence="1">Cytoskeleton</location>
        <location evidence="1">Spindle</location>
    </subcellularLocation>
    <subcellularLocation>
        <location evidence="1">Nucleus</location>
    </subcellularLocation>
</comment>
<name>A0A8C0BYI2_9AVES</name>
<comment type="similarity">
    <text evidence="1">Belongs to the MET18/MMS19 family.</text>
</comment>
<dbReference type="GO" id="GO:0005634">
    <property type="term" value="C:nucleus"/>
    <property type="evidence" value="ECO:0007669"/>
    <property type="project" value="UniProtKB-SubCell"/>
</dbReference>
<keyword evidence="1" id="KW-0539">Nucleus</keyword>
<dbReference type="GO" id="GO:0006281">
    <property type="term" value="P:DNA repair"/>
    <property type="evidence" value="ECO:0007669"/>
    <property type="project" value="UniProtKB-UniRule"/>
</dbReference>